<keyword evidence="2" id="KW-1185">Reference proteome</keyword>
<sequence length="51" mass="6005">MPLSMKSHQQRRTLCCGRTPTRLGPTARPRWINEEAEMFEYMHVDDDVITV</sequence>
<protein>
    <submittedName>
        <fullName evidence="3">Uncharacterized protein</fullName>
    </submittedName>
</protein>
<dbReference type="AlphaFoldDB" id="A0A915DB82"/>
<evidence type="ECO:0000313" key="2">
    <source>
        <dbReference type="Proteomes" id="UP000887574"/>
    </source>
</evidence>
<proteinExistence type="predicted"/>
<accession>A0A915DB82</accession>
<evidence type="ECO:0000313" key="3">
    <source>
        <dbReference type="WBParaSite" id="jg17590"/>
    </source>
</evidence>
<name>A0A915DB82_9BILA</name>
<evidence type="ECO:0000256" key="1">
    <source>
        <dbReference type="SAM" id="MobiDB-lite"/>
    </source>
</evidence>
<dbReference type="Proteomes" id="UP000887574">
    <property type="component" value="Unplaced"/>
</dbReference>
<dbReference type="WBParaSite" id="jg17590">
    <property type="protein sequence ID" value="jg17590"/>
    <property type="gene ID" value="jg17590"/>
</dbReference>
<feature type="region of interest" description="Disordered" evidence="1">
    <location>
        <begin position="1"/>
        <end position="20"/>
    </location>
</feature>
<reference evidence="3" key="1">
    <citation type="submission" date="2022-11" db="UniProtKB">
        <authorList>
            <consortium name="WormBaseParasite"/>
        </authorList>
    </citation>
    <scope>IDENTIFICATION</scope>
</reference>
<organism evidence="2 3">
    <name type="scientific">Ditylenchus dipsaci</name>
    <dbReference type="NCBI Taxonomy" id="166011"/>
    <lineage>
        <taxon>Eukaryota</taxon>
        <taxon>Metazoa</taxon>
        <taxon>Ecdysozoa</taxon>
        <taxon>Nematoda</taxon>
        <taxon>Chromadorea</taxon>
        <taxon>Rhabditida</taxon>
        <taxon>Tylenchina</taxon>
        <taxon>Tylenchomorpha</taxon>
        <taxon>Sphaerularioidea</taxon>
        <taxon>Anguinidae</taxon>
        <taxon>Anguininae</taxon>
        <taxon>Ditylenchus</taxon>
    </lineage>
</organism>